<organism evidence="9 10">
    <name type="scientific">Cicer arietinum</name>
    <name type="common">Chickpea</name>
    <name type="synonym">Garbanzo</name>
    <dbReference type="NCBI Taxonomy" id="3827"/>
    <lineage>
        <taxon>Eukaryota</taxon>
        <taxon>Viridiplantae</taxon>
        <taxon>Streptophyta</taxon>
        <taxon>Embryophyta</taxon>
        <taxon>Tracheophyta</taxon>
        <taxon>Spermatophyta</taxon>
        <taxon>Magnoliopsida</taxon>
        <taxon>eudicotyledons</taxon>
        <taxon>Gunneridae</taxon>
        <taxon>Pentapetalae</taxon>
        <taxon>rosids</taxon>
        <taxon>fabids</taxon>
        <taxon>Fabales</taxon>
        <taxon>Fabaceae</taxon>
        <taxon>Papilionoideae</taxon>
        <taxon>50 kb inversion clade</taxon>
        <taxon>NPAAA clade</taxon>
        <taxon>Hologalegina</taxon>
        <taxon>IRL clade</taxon>
        <taxon>Cicereae</taxon>
        <taxon>Cicer</taxon>
    </lineage>
</organism>
<evidence type="ECO:0000256" key="4">
    <source>
        <dbReference type="ARBA" id="ARBA00023163"/>
    </source>
</evidence>
<evidence type="ECO:0000313" key="9">
    <source>
        <dbReference type="Proteomes" id="UP000087171"/>
    </source>
</evidence>
<keyword evidence="2" id="KW-0805">Transcription regulation</keyword>
<keyword evidence="4" id="KW-0804">Transcription</keyword>
<dbReference type="Gene3D" id="3.30.730.10">
    <property type="entry name" value="AP2/ERF domain"/>
    <property type="match status" value="1"/>
</dbReference>
<dbReference type="STRING" id="3827.A0A1S2XSI2"/>
<dbReference type="CDD" id="cd00018">
    <property type="entry name" value="AP2"/>
    <property type="match status" value="1"/>
</dbReference>
<dbReference type="AlphaFoldDB" id="A0A1S2XSI2"/>
<dbReference type="PROSITE" id="PS51032">
    <property type="entry name" value="AP2_ERF"/>
    <property type="match status" value="1"/>
</dbReference>
<dbReference type="Proteomes" id="UP000087171">
    <property type="component" value="Chromosome Ca3"/>
</dbReference>
<keyword evidence="3" id="KW-0238">DNA-binding</keyword>
<dbReference type="OrthoDB" id="670255at2759"/>
<dbReference type="PaxDb" id="3827-XP_004493869.1"/>
<dbReference type="Pfam" id="PF00847">
    <property type="entry name" value="AP2"/>
    <property type="match status" value="1"/>
</dbReference>
<dbReference type="FunFam" id="3.30.730.10:FF:000001">
    <property type="entry name" value="Ethylene-responsive transcription factor 2"/>
    <property type="match status" value="1"/>
</dbReference>
<gene>
    <name evidence="10" type="primary">LOC101515639</name>
</gene>
<keyword evidence="9" id="KW-1185">Reference proteome</keyword>
<sequence length="229" mass="26163">MDSYSSSSSNSFDISWQELFLLNNINYFNFSSSCVGEMDHLQELKSNNTTYNDHVEEKYSQPPSKTLNPQPPSCKREKRLYRGVRTRPWGKFAAEIRDTTRNGVRVWIGTFDTAEAAALAYDQAAFLTRGYRAILNFSEHVVKESLQNMNFKTLLLNRGCSPLLELKRMHVMRKRSKTCSKKSKRDSKSGVLMNSAQNVLVLEDLGPEYLEQLLINSISLEGVDNQAFI</sequence>
<dbReference type="GO" id="GO:0005634">
    <property type="term" value="C:nucleus"/>
    <property type="evidence" value="ECO:0007669"/>
    <property type="project" value="UniProtKB-SubCell"/>
</dbReference>
<dbReference type="PRINTS" id="PR00367">
    <property type="entry name" value="ETHRSPELEMNT"/>
</dbReference>
<feature type="domain" description="AP2/ERF" evidence="8">
    <location>
        <begin position="80"/>
        <end position="138"/>
    </location>
</feature>
<evidence type="ECO:0000256" key="2">
    <source>
        <dbReference type="ARBA" id="ARBA00023015"/>
    </source>
</evidence>
<name>A0A1S2XSI2_CICAR</name>
<evidence type="ECO:0000256" key="6">
    <source>
        <dbReference type="ARBA" id="ARBA00024343"/>
    </source>
</evidence>
<dbReference type="GO" id="GO:0003700">
    <property type="term" value="F:DNA-binding transcription factor activity"/>
    <property type="evidence" value="ECO:0007669"/>
    <property type="project" value="InterPro"/>
</dbReference>
<dbReference type="GO" id="GO:0009873">
    <property type="term" value="P:ethylene-activated signaling pathway"/>
    <property type="evidence" value="ECO:0007669"/>
    <property type="project" value="InterPro"/>
</dbReference>
<reference evidence="9" key="1">
    <citation type="journal article" date="2013" name="Nat. Biotechnol.">
        <title>Draft genome sequence of chickpea (Cicer arietinum) provides a resource for trait improvement.</title>
        <authorList>
            <person name="Varshney R.K."/>
            <person name="Song C."/>
            <person name="Saxena R.K."/>
            <person name="Azam S."/>
            <person name="Yu S."/>
            <person name="Sharpe A.G."/>
            <person name="Cannon S."/>
            <person name="Baek J."/>
            <person name="Rosen B.D."/>
            <person name="Tar'an B."/>
            <person name="Millan T."/>
            <person name="Zhang X."/>
            <person name="Ramsay L.D."/>
            <person name="Iwata A."/>
            <person name="Wang Y."/>
            <person name="Nelson W."/>
            <person name="Farmer A.D."/>
            <person name="Gaur P.M."/>
            <person name="Soderlund C."/>
            <person name="Penmetsa R.V."/>
            <person name="Xu C."/>
            <person name="Bharti A.K."/>
            <person name="He W."/>
            <person name="Winter P."/>
            <person name="Zhao S."/>
            <person name="Hane J.K."/>
            <person name="Carrasquilla-Garcia N."/>
            <person name="Condie J.A."/>
            <person name="Upadhyaya H.D."/>
            <person name="Luo M.C."/>
            <person name="Thudi M."/>
            <person name="Gowda C.L."/>
            <person name="Singh N.P."/>
            <person name="Lichtenzveig J."/>
            <person name="Gali K.K."/>
            <person name="Rubio J."/>
            <person name="Nadarajan N."/>
            <person name="Dolezel J."/>
            <person name="Bansal K.C."/>
            <person name="Xu X."/>
            <person name="Edwards D."/>
            <person name="Zhang G."/>
            <person name="Kahl G."/>
            <person name="Gil J."/>
            <person name="Singh K.B."/>
            <person name="Datta S.K."/>
            <person name="Jackson S.A."/>
            <person name="Wang J."/>
            <person name="Cook D.R."/>
        </authorList>
    </citation>
    <scope>NUCLEOTIDE SEQUENCE [LARGE SCALE GENOMIC DNA]</scope>
    <source>
        <strain evidence="9">cv. CDC Frontier</strain>
    </source>
</reference>
<dbReference type="PANTHER" id="PTHR31190">
    <property type="entry name" value="DNA-BINDING DOMAIN"/>
    <property type="match status" value="1"/>
</dbReference>
<evidence type="ECO:0000313" key="10">
    <source>
        <dbReference type="RefSeq" id="XP_004493869.3"/>
    </source>
</evidence>
<evidence type="ECO:0000256" key="3">
    <source>
        <dbReference type="ARBA" id="ARBA00023125"/>
    </source>
</evidence>
<evidence type="ECO:0000259" key="8">
    <source>
        <dbReference type="PROSITE" id="PS51032"/>
    </source>
</evidence>
<dbReference type="SMART" id="SM00380">
    <property type="entry name" value="AP2"/>
    <property type="match status" value="1"/>
</dbReference>
<feature type="region of interest" description="Disordered" evidence="7">
    <location>
        <begin position="55"/>
        <end position="74"/>
    </location>
</feature>
<dbReference type="InterPro" id="IPR036955">
    <property type="entry name" value="AP2/ERF_dom_sf"/>
</dbReference>
<dbReference type="InterPro" id="IPR044808">
    <property type="entry name" value="ERF_plant"/>
</dbReference>
<evidence type="ECO:0000256" key="1">
    <source>
        <dbReference type="ARBA" id="ARBA00004123"/>
    </source>
</evidence>
<evidence type="ECO:0000256" key="5">
    <source>
        <dbReference type="ARBA" id="ARBA00023242"/>
    </source>
</evidence>
<reference evidence="10" key="2">
    <citation type="submission" date="2025-08" db="UniProtKB">
        <authorList>
            <consortium name="RefSeq"/>
        </authorList>
    </citation>
    <scope>IDENTIFICATION</scope>
    <source>
        <tissue evidence="10">Etiolated seedlings</tissue>
    </source>
</reference>
<dbReference type="KEGG" id="cam:101515639"/>
<evidence type="ECO:0000256" key="7">
    <source>
        <dbReference type="SAM" id="MobiDB-lite"/>
    </source>
</evidence>
<dbReference type="RefSeq" id="XP_004493869.3">
    <property type="nucleotide sequence ID" value="XM_004493812.3"/>
</dbReference>
<dbReference type="GeneID" id="101515639"/>
<proteinExistence type="inferred from homology"/>
<keyword evidence="5" id="KW-0539">Nucleus</keyword>
<dbReference type="PANTHER" id="PTHR31190:SF329">
    <property type="entry name" value="ETHYLENE-RESPONSIVE TRANSCRIPTION FACTOR 1B"/>
    <property type="match status" value="1"/>
</dbReference>
<protein>
    <submittedName>
        <fullName evidence="10">Ethylene-responsive transcription factor 1B-like</fullName>
    </submittedName>
</protein>
<dbReference type="InterPro" id="IPR001471">
    <property type="entry name" value="AP2/ERF_dom"/>
</dbReference>
<comment type="subcellular location">
    <subcellularLocation>
        <location evidence="1">Nucleus</location>
    </subcellularLocation>
</comment>
<accession>A0A1S2XSI2</accession>
<dbReference type="SUPFAM" id="SSF54171">
    <property type="entry name" value="DNA-binding domain"/>
    <property type="match status" value="1"/>
</dbReference>
<comment type="similarity">
    <text evidence="6">Belongs to the AP2/ERF transcription factor family. ERF subfamily.</text>
</comment>
<dbReference type="GO" id="GO:0003677">
    <property type="term" value="F:DNA binding"/>
    <property type="evidence" value="ECO:0007669"/>
    <property type="project" value="UniProtKB-KW"/>
</dbReference>
<dbReference type="InterPro" id="IPR016177">
    <property type="entry name" value="DNA-bd_dom_sf"/>
</dbReference>